<keyword evidence="12" id="KW-1185">Reference proteome</keyword>
<name>A0A3P5XR09_9RHOB</name>
<dbReference type="Pfam" id="PF03799">
    <property type="entry name" value="FtsQ_DivIB_C"/>
    <property type="match status" value="1"/>
</dbReference>
<dbReference type="HAMAP" id="MF_00911">
    <property type="entry name" value="FtsQ_subfam"/>
    <property type="match status" value="1"/>
</dbReference>
<dbReference type="InterPro" id="IPR045335">
    <property type="entry name" value="FtsQ_C_sf"/>
</dbReference>
<evidence type="ECO:0000256" key="3">
    <source>
        <dbReference type="ARBA" id="ARBA00022519"/>
    </source>
</evidence>
<evidence type="ECO:0000256" key="7">
    <source>
        <dbReference type="ARBA" id="ARBA00023136"/>
    </source>
</evidence>
<evidence type="ECO:0000256" key="6">
    <source>
        <dbReference type="ARBA" id="ARBA00022989"/>
    </source>
</evidence>
<dbReference type="InterPro" id="IPR034746">
    <property type="entry name" value="POTRA"/>
</dbReference>
<reference evidence="11 12" key="1">
    <citation type="submission" date="2018-11" db="EMBL/GenBank/DDBJ databases">
        <authorList>
            <person name="Criscuolo A."/>
        </authorList>
    </citation>
    <scope>NUCLEOTIDE SEQUENCE [LARGE SCALE GENOMIC DNA]</scope>
    <source>
        <strain evidence="11">ACIP111625</strain>
    </source>
</reference>
<keyword evidence="3 9" id="KW-0997">Cell inner membrane</keyword>
<feature type="domain" description="POTRA" evidence="10">
    <location>
        <begin position="100"/>
        <end position="168"/>
    </location>
</feature>
<evidence type="ECO:0000256" key="1">
    <source>
        <dbReference type="ARBA" id="ARBA00004370"/>
    </source>
</evidence>
<accession>A0A3P5XR09</accession>
<evidence type="ECO:0000256" key="9">
    <source>
        <dbReference type="HAMAP-Rule" id="MF_00911"/>
    </source>
</evidence>
<dbReference type="Pfam" id="PF08478">
    <property type="entry name" value="POTRA_1"/>
    <property type="match status" value="1"/>
</dbReference>
<dbReference type="PROSITE" id="PS51779">
    <property type="entry name" value="POTRA"/>
    <property type="match status" value="1"/>
</dbReference>
<dbReference type="OrthoDB" id="9783091at2"/>
<dbReference type="InterPro" id="IPR005548">
    <property type="entry name" value="Cell_div_FtsQ/DivIB_C"/>
</dbReference>
<dbReference type="InterPro" id="IPR013685">
    <property type="entry name" value="POTRA_FtsQ_type"/>
</dbReference>
<dbReference type="GO" id="GO:0032153">
    <property type="term" value="C:cell division site"/>
    <property type="evidence" value="ECO:0007669"/>
    <property type="project" value="UniProtKB-UniRule"/>
</dbReference>
<evidence type="ECO:0000259" key="10">
    <source>
        <dbReference type="PROSITE" id="PS51779"/>
    </source>
</evidence>
<keyword evidence="6 9" id="KW-1133">Transmembrane helix</keyword>
<dbReference type="GO" id="GO:0005886">
    <property type="term" value="C:plasma membrane"/>
    <property type="evidence" value="ECO:0007669"/>
    <property type="project" value="UniProtKB-SubCell"/>
</dbReference>
<comment type="subcellular location">
    <subcellularLocation>
        <location evidence="9">Cell inner membrane</location>
        <topology evidence="9">Single-pass type II membrane protein</topology>
    </subcellularLocation>
    <subcellularLocation>
        <location evidence="1">Membrane</location>
    </subcellularLocation>
    <text evidence="9">Localizes to the division septum.</text>
</comment>
<comment type="function">
    <text evidence="9">Essential cell division protein.</text>
</comment>
<dbReference type="EMBL" id="UXAW01000083">
    <property type="protein sequence ID" value="VDC31325.1"/>
    <property type="molecule type" value="Genomic_DNA"/>
</dbReference>
<evidence type="ECO:0000256" key="2">
    <source>
        <dbReference type="ARBA" id="ARBA00022475"/>
    </source>
</evidence>
<organism evidence="11 12">
    <name type="scientific">Pseudogemmobacter humi</name>
    <dbReference type="NCBI Taxonomy" id="2483812"/>
    <lineage>
        <taxon>Bacteria</taxon>
        <taxon>Pseudomonadati</taxon>
        <taxon>Pseudomonadota</taxon>
        <taxon>Alphaproteobacteria</taxon>
        <taxon>Rhodobacterales</taxon>
        <taxon>Paracoccaceae</taxon>
        <taxon>Pseudogemmobacter</taxon>
    </lineage>
</organism>
<dbReference type="Gene3D" id="3.40.50.11690">
    <property type="entry name" value="Cell division protein FtsQ/DivIB"/>
    <property type="match status" value="1"/>
</dbReference>
<evidence type="ECO:0000256" key="5">
    <source>
        <dbReference type="ARBA" id="ARBA00022692"/>
    </source>
</evidence>
<dbReference type="AlphaFoldDB" id="A0A3P5XR09"/>
<keyword evidence="4 9" id="KW-0132">Cell division</keyword>
<feature type="transmembrane region" description="Helical" evidence="9">
    <location>
        <begin position="55"/>
        <end position="75"/>
    </location>
</feature>
<keyword evidence="7 9" id="KW-0472">Membrane</keyword>
<evidence type="ECO:0000313" key="11">
    <source>
        <dbReference type="EMBL" id="VDC31325.1"/>
    </source>
</evidence>
<evidence type="ECO:0000256" key="4">
    <source>
        <dbReference type="ARBA" id="ARBA00022618"/>
    </source>
</evidence>
<dbReference type="GO" id="GO:0090529">
    <property type="term" value="P:cell septum assembly"/>
    <property type="evidence" value="ECO:0007669"/>
    <property type="project" value="InterPro"/>
</dbReference>
<protein>
    <recommendedName>
        <fullName evidence="9">Cell division protein FtsQ</fullName>
    </recommendedName>
</protein>
<comment type="similarity">
    <text evidence="9">Belongs to the FtsQ/DivIB family. FtsQ subfamily.</text>
</comment>
<keyword evidence="8 9" id="KW-0131">Cell cycle</keyword>
<proteinExistence type="inferred from homology"/>
<dbReference type="GO" id="GO:0043093">
    <property type="term" value="P:FtsZ-dependent cytokinesis"/>
    <property type="evidence" value="ECO:0007669"/>
    <property type="project" value="UniProtKB-UniRule"/>
</dbReference>
<keyword evidence="2 9" id="KW-1003">Cell membrane</keyword>
<sequence>MRSLIPFRLRPARPARQTWARPEPPLTRAPVRHDPAPSLWAYRMQRVMLTPYLRALLRVGLPSFAVLFACALYIADEDRRAGITAVFTDLREKFEQRPEFMVTLASVEGCSQDLADAVRARLNLNLPQSSFDLDLEAARARIEDLDAVKSAELRVRSGGVLQVLVTEREPVAIWRQAEGLTLVDETGHRVASLIERSDRADLPLIAGEGADRATPEALALLAAAGPVAPRIRGLVRMGERRWDIVLDRDQRILLPEDNPVRALERLLALDHAQDILTRDLAAVDLRIAARPTLRLTPYAMNELRRSRGLEIVETEL</sequence>
<gene>
    <name evidence="9 11" type="primary">ftsQ</name>
    <name evidence="11" type="ORF">XINFAN_02820</name>
</gene>
<evidence type="ECO:0000256" key="8">
    <source>
        <dbReference type="ARBA" id="ARBA00023306"/>
    </source>
</evidence>
<dbReference type="PANTHER" id="PTHR35851">
    <property type="entry name" value="CELL DIVISION PROTEIN FTSQ"/>
    <property type="match status" value="1"/>
</dbReference>
<dbReference type="InterPro" id="IPR026579">
    <property type="entry name" value="FtsQ"/>
</dbReference>
<dbReference type="Proteomes" id="UP000277498">
    <property type="component" value="Unassembled WGS sequence"/>
</dbReference>
<keyword evidence="5 9" id="KW-0812">Transmembrane</keyword>
<evidence type="ECO:0000313" key="12">
    <source>
        <dbReference type="Proteomes" id="UP000277498"/>
    </source>
</evidence>
<dbReference type="PANTHER" id="PTHR35851:SF1">
    <property type="entry name" value="CELL DIVISION PROTEIN FTSQ"/>
    <property type="match status" value="1"/>
</dbReference>